<evidence type="ECO:0000313" key="2">
    <source>
        <dbReference type="EMBL" id="OUJ03539.1"/>
    </source>
</evidence>
<evidence type="ECO:0000313" key="3">
    <source>
        <dbReference type="Proteomes" id="UP000194999"/>
    </source>
</evidence>
<sequence>MQMTLRLACLIGIAFAGVLRFVAPHYHLTAEIVGAGFLITALVATVILDETAPAGISASKK</sequence>
<dbReference type="EMBL" id="JOOY01000008">
    <property type="protein sequence ID" value="OUJ03539.1"/>
    <property type="molecule type" value="Genomic_DNA"/>
</dbReference>
<reference evidence="2 3" key="1">
    <citation type="submission" date="2014-06" db="EMBL/GenBank/DDBJ databases">
        <authorList>
            <person name="Ju J."/>
            <person name="Zhang J."/>
        </authorList>
    </citation>
    <scope>NUCLEOTIDE SEQUENCE [LARGE SCALE GENOMIC DNA]</scope>
    <source>
        <strain evidence="2">DmW_048</strain>
    </source>
</reference>
<dbReference type="AlphaFoldDB" id="A0A252BGL7"/>
<evidence type="ECO:0000256" key="1">
    <source>
        <dbReference type="SAM" id="Phobius"/>
    </source>
</evidence>
<dbReference type="RefSeq" id="WP_094754834.1">
    <property type="nucleotide sequence ID" value="NZ_JBDNOW010000013.1"/>
</dbReference>
<proteinExistence type="predicted"/>
<protein>
    <submittedName>
        <fullName evidence="2">Uncharacterized protein</fullName>
    </submittedName>
</protein>
<accession>A0A252BGL7</accession>
<feature type="transmembrane region" description="Helical" evidence="1">
    <location>
        <begin position="30"/>
        <end position="48"/>
    </location>
</feature>
<dbReference type="Proteomes" id="UP000194999">
    <property type="component" value="Unassembled WGS sequence"/>
</dbReference>
<organism evidence="2 3">
    <name type="scientific">Acetobacter orientalis</name>
    <dbReference type="NCBI Taxonomy" id="146474"/>
    <lineage>
        <taxon>Bacteria</taxon>
        <taxon>Pseudomonadati</taxon>
        <taxon>Pseudomonadota</taxon>
        <taxon>Alphaproteobacteria</taxon>
        <taxon>Acetobacterales</taxon>
        <taxon>Acetobacteraceae</taxon>
        <taxon>Acetobacter</taxon>
    </lineage>
</organism>
<keyword evidence="1" id="KW-0472">Membrane</keyword>
<name>A0A252BGL7_9PROT</name>
<keyword evidence="1" id="KW-1133">Transmembrane helix</keyword>
<gene>
    <name evidence="2" type="ORF">HK15_12575</name>
</gene>
<comment type="caution">
    <text evidence="2">The sequence shown here is derived from an EMBL/GenBank/DDBJ whole genome shotgun (WGS) entry which is preliminary data.</text>
</comment>
<keyword evidence="1" id="KW-0812">Transmembrane</keyword>